<sequence>MQKHQIAKEKNMIQRPIKAAPRFVQDIISPTTGQICGYKLGGAKVGPSVLVAAHSPLGTPVYDQLMQLNTLPWMWGTLYLILLDRLDENNGVGMMNYAPQQPLDEILFLPHIHAYEPMQSAVQDSYWNVLRLCTKLGMIAGRGVKMPTEMGDKNA</sequence>
<comment type="caution">
    <text evidence="1">The sequence shown here is derived from an EMBL/GenBank/DDBJ whole genome shotgun (WGS) entry which is preliminary data.</text>
</comment>
<accession>A0A2G5KDZ1</accession>
<name>A0A2G5KDZ1_9RHOB</name>
<dbReference type="EMBL" id="MDGM01000001">
    <property type="protein sequence ID" value="PIB26834.1"/>
    <property type="molecule type" value="Genomic_DNA"/>
</dbReference>
<organism evidence="1 2">
    <name type="scientific">Paramylibacter kogurei</name>
    <dbReference type="NCBI Taxonomy" id="1889778"/>
    <lineage>
        <taxon>Bacteria</taxon>
        <taxon>Pseudomonadati</taxon>
        <taxon>Pseudomonadota</taxon>
        <taxon>Alphaproteobacteria</taxon>
        <taxon>Rhodobacterales</taxon>
        <taxon>Paracoccaceae</taxon>
        <taxon>Paramylibacter</taxon>
    </lineage>
</organism>
<gene>
    <name evidence="1" type="ORF">BFP76_10580</name>
</gene>
<reference evidence="1 2" key="1">
    <citation type="submission" date="2016-08" db="EMBL/GenBank/DDBJ databases">
        <title>Draft genome of Amylibacter sp. strain 4G11.</title>
        <authorList>
            <person name="Wong S.-K."/>
            <person name="Hamasaki K."/>
            <person name="Yoshizawa S."/>
        </authorList>
    </citation>
    <scope>NUCLEOTIDE SEQUENCE [LARGE SCALE GENOMIC DNA]</scope>
    <source>
        <strain evidence="1 2">4G11</strain>
    </source>
</reference>
<protein>
    <submittedName>
        <fullName evidence="1">Uncharacterized protein</fullName>
    </submittedName>
</protein>
<keyword evidence="2" id="KW-1185">Reference proteome</keyword>
<proteinExistence type="predicted"/>
<dbReference type="Proteomes" id="UP000231516">
    <property type="component" value="Unassembled WGS sequence"/>
</dbReference>
<evidence type="ECO:0000313" key="1">
    <source>
        <dbReference type="EMBL" id="PIB26834.1"/>
    </source>
</evidence>
<dbReference type="AlphaFoldDB" id="A0A2G5KDZ1"/>
<evidence type="ECO:0000313" key="2">
    <source>
        <dbReference type="Proteomes" id="UP000231516"/>
    </source>
</evidence>